<dbReference type="PANTHER" id="PTHR20843:SF0">
    <property type="entry name" value="PROTEIN AVEUGLE"/>
    <property type="match status" value="1"/>
</dbReference>
<keyword evidence="3" id="KW-1185">Reference proteome</keyword>
<dbReference type="GO" id="GO:0007169">
    <property type="term" value="P:cell surface receptor protein tyrosine kinase signaling pathway"/>
    <property type="evidence" value="ECO:0007669"/>
    <property type="project" value="TreeGrafter"/>
</dbReference>
<protein>
    <recommendedName>
        <fullName evidence="1">SAM domain-containing protein</fullName>
    </recommendedName>
</protein>
<dbReference type="InterPro" id="IPR039144">
    <property type="entry name" value="Aveugle-like_SAM_dom"/>
</dbReference>
<feature type="domain" description="SAM" evidence="1">
    <location>
        <begin position="86"/>
        <end position="152"/>
    </location>
</feature>
<dbReference type="Pfam" id="PF07647">
    <property type="entry name" value="SAM_2"/>
    <property type="match status" value="1"/>
</dbReference>
<accession>A0AAV7Y074</accession>
<evidence type="ECO:0000259" key="1">
    <source>
        <dbReference type="PROSITE" id="PS50105"/>
    </source>
</evidence>
<evidence type="ECO:0000313" key="3">
    <source>
        <dbReference type="Proteomes" id="UP001075354"/>
    </source>
</evidence>
<proteinExistence type="predicted"/>
<dbReference type="AlphaFoldDB" id="A0AAV7Y074"/>
<dbReference type="SMART" id="SM00454">
    <property type="entry name" value="SAM"/>
    <property type="match status" value="1"/>
</dbReference>
<dbReference type="EMBL" id="JAPTSV010000003">
    <property type="protein sequence ID" value="KAJ1529853.1"/>
    <property type="molecule type" value="Genomic_DNA"/>
</dbReference>
<dbReference type="GO" id="GO:0009898">
    <property type="term" value="C:cytoplasmic side of plasma membrane"/>
    <property type="evidence" value="ECO:0007669"/>
    <property type="project" value="TreeGrafter"/>
</dbReference>
<comment type="caution">
    <text evidence="2">The sequence shown here is derived from an EMBL/GenBank/DDBJ whole genome shotgun (WGS) entry which is preliminary data.</text>
</comment>
<dbReference type="InterPro" id="IPR052268">
    <property type="entry name" value="SAM_domain-containing_protein"/>
</dbReference>
<reference evidence="2" key="1">
    <citation type="submission" date="2022-12" db="EMBL/GenBank/DDBJ databases">
        <title>Chromosome-level genome assembly of the bean flower thrips Megalurothrips usitatus.</title>
        <authorList>
            <person name="Ma L."/>
            <person name="Liu Q."/>
            <person name="Li H."/>
            <person name="Cai W."/>
        </authorList>
    </citation>
    <scope>NUCLEOTIDE SEQUENCE</scope>
    <source>
        <strain evidence="2">Cailab_2022a</strain>
    </source>
</reference>
<name>A0AAV7Y074_9NEOP</name>
<sequence>MGYECWCSAVSGRLCVRASTATTTTIRWYGVVFNREVVSEEYPWISSRFFCPKLHLKDFDRMVEEAVYSSGKPKVKTERPRPVYLWTVNDVQKWLRRHCSDYHPLYCELFLQHDITGRALVRMHENTLLRLGIVNPQHREDIWREIMKLRLKTDILEIRDLERKNNLNYD</sequence>
<dbReference type="PANTHER" id="PTHR20843">
    <property type="entry name" value="STERILE ALPHA MOTIF DOMAIN CONTAINING PROTEIN 10"/>
    <property type="match status" value="1"/>
</dbReference>
<evidence type="ECO:0000313" key="2">
    <source>
        <dbReference type="EMBL" id="KAJ1529853.1"/>
    </source>
</evidence>
<dbReference type="Gene3D" id="1.10.150.50">
    <property type="entry name" value="Transcription Factor, Ets-1"/>
    <property type="match status" value="1"/>
</dbReference>
<dbReference type="CDD" id="cd09510">
    <property type="entry name" value="SAM_aveugle-like"/>
    <property type="match status" value="1"/>
</dbReference>
<dbReference type="InterPro" id="IPR001660">
    <property type="entry name" value="SAM"/>
</dbReference>
<gene>
    <name evidence="2" type="ORF">ONE63_006590</name>
</gene>
<dbReference type="Proteomes" id="UP001075354">
    <property type="component" value="Chromosome 3"/>
</dbReference>
<dbReference type="InterPro" id="IPR013761">
    <property type="entry name" value="SAM/pointed_sf"/>
</dbReference>
<dbReference type="SUPFAM" id="SSF47769">
    <property type="entry name" value="SAM/Pointed domain"/>
    <property type="match status" value="1"/>
</dbReference>
<organism evidence="2 3">
    <name type="scientific">Megalurothrips usitatus</name>
    <name type="common">bean blossom thrips</name>
    <dbReference type="NCBI Taxonomy" id="439358"/>
    <lineage>
        <taxon>Eukaryota</taxon>
        <taxon>Metazoa</taxon>
        <taxon>Ecdysozoa</taxon>
        <taxon>Arthropoda</taxon>
        <taxon>Hexapoda</taxon>
        <taxon>Insecta</taxon>
        <taxon>Pterygota</taxon>
        <taxon>Neoptera</taxon>
        <taxon>Paraneoptera</taxon>
        <taxon>Thysanoptera</taxon>
        <taxon>Terebrantia</taxon>
        <taxon>Thripoidea</taxon>
        <taxon>Thripidae</taxon>
        <taxon>Megalurothrips</taxon>
    </lineage>
</organism>
<dbReference type="PROSITE" id="PS50105">
    <property type="entry name" value="SAM_DOMAIN"/>
    <property type="match status" value="1"/>
</dbReference>